<dbReference type="SUPFAM" id="SSF56436">
    <property type="entry name" value="C-type lectin-like"/>
    <property type="match status" value="1"/>
</dbReference>
<dbReference type="PROSITE" id="PS00107">
    <property type="entry name" value="PROTEIN_KINASE_ATP"/>
    <property type="match status" value="1"/>
</dbReference>
<organism evidence="8 9">
    <name type="scientific">Pyxidicoccus fallax</name>
    <dbReference type="NCBI Taxonomy" id="394095"/>
    <lineage>
        <taxon>Bacteria</taxon>
        <taxon>Pseudomonadati</taxon>
        <taxon>Myxococcota</taxon>
        <taxon>Myxococcia</taxon>
        <taxon>Myxococcales</taxon>
        <taxon>Cystobacterineae</taxon>
        <taxon>Myxococcaceae</taxon>
        <taxon>Pyxidicoccus</taxon>
    </lineage>
</organism>
<dbReference type="GO" id="GO:0004674">
    <property type="term" value="F:protein serine/threonine kinase activity"/>
    <property type="evidence" value="ECO:0007669"/>
    <property type="project" value="TreeGrafter"/>
</dbReference>
<name>A0A848L734_9BACT</name>
<feature type="domain" description="Protein kinase" evidence="7">
    <location>
        <begin position="114"/>
        <end position="368"/>
    </location>
</feature>
<dbReference type="Pfam" id="PF03781">
    <property type="entry name" value="FGE-sulfatase"/>
    <property type="match status" value="1"/>
</dbReference>
<keyword evidence="9" id="KW-1185">Reference proteome</keyword>
<dbReference type="Pfam" id="PF00069">
    <property type="entry name" value="Pkinase"/>
    <property type="match status" value="1"/>
</dbReference>
<evidence type="ECO:0000256" key="4">
    <source>
        <dbReference type="ARBA" id="ARBA00022840"/>
    </source>
</evidence>
<dbReference type="PANTHER" id="PTHR43289">
    <property type="entry name" value="MITOGEN-ACTIVATED PROTEIN KINASE KINASE KINASE 20-RELATED"/>
    <property type="match status" value="1"/>
</dbReference>
<dbReference type="Gene3D" id="3.90.1580.10">
    <property type="entry name" value="paralog of FGE (formylglycine-generating enzyme)"/>
    <property type="match status" value="1"/>
</dbReference>
<dbReference type="InterPro" id="IPR011009">
    <property type="entry name" value="Kinase-like_dom_sf"/>
</dbReference>
<dbReference type="GO" id="GO:0005524">
    <property type="term" value="F:ATP binding"/>
    <property type="evidence" value="ECO:0007669"/>
    <property type="project" value="UniProtKB-UniRule"/>
</dbReference>
<dbReference type="InterPro" id="IPR025662">
    <property type="entry name" value="Sigma_54_int_dom_ATP-bd_1"/>
</dbReference>
<dbReference type="Gene3D" id="3.30.200.20">
    <property type="entry name" value="Phosphorylase Kinase, domain 1"/>
    <property type="match status" value="1"/>
</dbReference>
<proteinExistence type="predicted"/>
<keyword evidence="2 5" id="KW-0547">Nucleotide-binding</keyword>
<evidence type="ECO:0000313" key="8">
    <source>
        <dbReference type="EMBL" id="NMO14444.1"/>
    </source>
</evidence>
<keyword evidence="3 8" id="KW-0418">Kinase</keyword>
<dbReference type="InterPro" id="IPR017441">
    <property type="entry name" value="Protein_kinase_ATP_BS"/>
</dbReference>
<dbReference type="InterPro" id="IPR005532">
    <property type="entry name" value="SUMF_dom"/>
</dbReference>
<dbReference type="SUPFAM" id="SSF52540">
    <property type="entry name" value="P-loop containing nucleoside triphosphate hydrolases"/>
    <property type="match status" value="1"/>
</dbReference>
<dbReference type="InterPro" id="IPR027417">
    <property type="entry name" value="P-loop_NTPase"/>
</dbReference>
<dbReference type="PROSITE" id="PS00675">
    <property type="entry name" value="SIGMA54_INTERACT_1"/>
    <property type="match status" value="1"/>
</dbReference>
<evidence type="ECO:0000256" key="2">
    <source>
        <dbReference type="ARBA" id="ARBA00022741"/>
    </source>
</evidence>
<comment type="caution">
    <text evidence="8">The sequence shown here is derived from an EMBL/GenBank/DDBJ whole genome shotgun (WGS) entry which is preliminary data.</text>
</comment>
<dbReference type="Gene3D" id="1.10.510.10">
    <property type="entry name" value="Transferase(Phosphotransferase) domain 1"/>
    <property type="match status" value="1"/>
</dbReference>
<evidence type="ECO:0000256" key="3">
    <source>
        <dbReference type="ARBA" id="ARBA00022777"/>
    </source>
</evidence>
<feature type="binding site" evidence="5">
    <location>
        <position position="143"/>
    </location>
    <ligand>
        <name>ATP</name>
        <dbReference type="ChEBI" id="CHEBI:30616"/>
    </ligand>
</feature>
<keyword evidence="4 5" id="KW-0067">ATP-binding</keyword>
<dbReference type="Pfam" id="PF20703">
    <property type="entry name" value="nSTAND1"/>
    <property type="match status" value="1"/>
</dbReference>
<protein>
    <submittedName>
        <fullName evidence="8">Protein kinase</fullName>
    </submittedName>
</protein>
<evidence type="ECO:0000256" key="6">
    <source>
        <dbReference type="SAM" id="MobiDB-lite"/>
    </source>
</evidence>
<gene>
    <name evidence="8" type="ORF">HG543_06175</name>
</gene>
<accession>A0A848L734</accession>
<dbReference type="CDD" id="cd14014">
    <property type="entry name" value="STKc_PknB_like"/>
    <property type="match status" value="1"/>
</dbReference>
<dbReference type="Proteomes" id="UP000518300">
    <property type="component" value="Unassembled WGS sequence"/>
</dbReference>
<dbReference type="InterPro" id="IPR016187">
    <property type="entry name" value="CTDL_fold"/>
</dbReference>
<dbReference type="InterPro" id="IPR042095">
    <property type="entry name" value="SUMF_sf"/>
</dbReference>
<sequence>MTSSNAAQGGASADPCLSDELLVELMEGRLSADALARVHRHAAGYEACRKLMASVARGGLAVDAAAVAVHDSTQSIPVLAPPARPTPGEEPKPAPELASEPGTPWTPPAEFDEFQLGPLLGRGGMGLVYLAHDTSLGRLVAVKFIAASRPRPTVLAYFETEARAIARLQHPNVVTVYRVGTADGHPYIVSEYIVGRSLAHLPLPLPWRRVLTLGLGLARGLAAAHRQGVLHRDLKPSNALVTDDGVVKLLDFGLAEYFDPDTASPTTRARQAAGTPRYMAPELFAGEPASPQSDIYALGVTLYELCTGSTPPVGSRATQEPAAPEGAKTPLAPDIDSEFAALIMHCLAADPAERPASADLLREALERLEQLHTAAPLAAGNPYRGLAPFEAEHRSLFFGRDTDIRAVIERLRRLPMVLVAGDSGVGKSSLCRAGVLPRVEAGALDESREMVTVTLWPGPRPLQALAAALVPVLGMNEQELALALTVPDWLGPRLRAMHQERRGLLIFIDQLEELLTQAEPAQAARFALLLGELALPSPGVRVLMAVRGDFLTSVSSLPGLGDEAERALYILRPMTPVGVREAIVGPARSRGVTFESEELIQTLIASMARDAGGLPLLQFALAELWERRNPAHSRITKEALEAMGGVAGALTRHADGVLSRLTPSERQAARKLLLNLVTAEGTRLELSEEELLPTKDAAPRTALRVLTEGRLLHTYTVGWSPRYVIAHDSLIQGWDTLRNWRDRDIGQRAVRQRVEAASAEWERLSHAQEALWGERHINEARALDPSMLGPREQAFLAASQRALKLQRWTRYLAVLGVVLALAGVYAGLRWRQYRINKAFIDERMELARTQLAAGREKGEKARRHAEQAFPLFDGTRQPPENTPAYASMDEPERLWLQALQRRKEADTTFMEAIDTLEQALDRDPGHGDARLRLAEIVYERIQLAEYFHQKDSVAELRGRLERLEHGTNGIWLTRLNAPAELVVETTPSGAHVEIGQYKEDDQGRLSLESLRRLGTTPIRGEQLRAGSYLLRISHTDRPPVTVPVYLTRGKTEQVKVSLPVSIPEGYVYIPPGCFLMGSAEPERVRRRLLSASPLHRYCITKGYYISKTEVTFGEWVDYLNTLKRDDKTRRLLEKPVPSSNGKAITLQDLGRSGWRFSFYLSVSENRVLTARENEKFHYPGRHPSVPIDWRRLPLAGVTTMDLEGFHFWLTHTKGLPDARLCTEHEWEYAARGADGRDYAHGNLLRPNDANIDVTYGREPTAFGPDMVGSHPESDSPFGVQDMVGNVDEHMSAVPQDLGPYVVRGGGWYYDALSALSANRTAGEPNLRDVATGVRVCASYRSP</sequence>
<dbReference type="PROSITE" id="PS50011">
    <property type="entry name" value="PROTEIN_KINASE_DOM"/>
    <property type="match status" value="1"/>
</dbReference>
<evidence type="ECO:0000259" key="7">
    <source>
        <dbReference type="PROSITE" id="PS50011"/>
    </source>
</evidence>
<evidence type="ECO:0000256" key="1">
    <source>
        <dbReference type="ARBA" id="ARBA00022679"/>
    </source>
</evidence>
<dbReference type="InterPro" id="IPR049052">
    <property type="entry name" value="nSTAND1"/>
</dbReference>
<dbReference type="PANTHER" id="PTHR43289:SF6">
    <property type="entry name" value="SERINE_THREONINE-PROTEIN KINASE NEKL-3"/>
    <property type="match status" value="1"/>
</dbReference>
<dbReference type="SUPFAM" id="SSF56112">
    <property type="entry name" value="Protein kinase-like (PK-like)"/>
    <property type="match status" value="1"/>
</dbReference>
<reference evidence="8 9" key="1">
    <citation type="submission" date="2020-04" db="EMBL/GenBank/DDBJ databases">
        <title>Draft genome of Pyxidicoccus fallax type strain.</title>
        <authorList>
            <person name="Whitworth D.E."/>
        </authorList>
    </citation>
    <scope>NUCLEOTIDE SEQUENCE [LARGE SCALE GENOMIC DNA]</scope>
    <source>
        <strain evidence="8 9">DSM 14698</strain>
    </source>
</reference>
<dbReference type="SMART" id="SM00220">
    <property type="entry name" value="S_TKc"/>
    <property type="match status" value="1"/>
</dbReference>
<dbReference type="EMBL" id="JABBJJ010000019">
    <property type="protein sequence ID" value="NMO14444.1"/>
    <property type="molecule type" value="Genomic_DNA"/>
</dbReference>
<feature type="region of interest" description="Disordered" evidence="6">
    <location>
        <begin position="77"/>
        <end position="107"/>
    </location>
</feature>
<keyword evidence="1" id="KW-0808">Transferase</keyword>
<evidence type="ECO:0000313" key="9">
    <source>
        <dbReference type="Proteomes" id="UP000518300"/>
    </source>
</evidence>
<evidence type="ECO:0000256" key="5">
    <source>
        <dbReference type="PROSITE-ProRule" id="PRU10141"/>
    </source>
</evidence>
<dbReference type="InterPro" id="IPR000719">
    <property type="entry name" value="Prot_kinase_dom"/>
</dbReference>